<keyword evidence="3 8" id="KW-1134">Transmembrane beta strand</keyword>
<evidence type="ECO:0000259" key="12">
    <source>
        <dbReference type="Pfam" id="PF07715"/>
    </source>
</evidence>
<organism evidence="13 14">
    <name type="scientific">Chitinophaga ginsengisoli</name>
    <dbReference type="NCBI Taxonomy" id="363837"/>
    <lineage>
        <taxon>Bacteria</taxon>
        <taxon>Pseudomonadati</taxon>
        <taxon>Bacteroidota</taxon>
        <taxon>Chitinophagia</taxon>
        <taxon>Chitinophagales</taxon>
        <taxon>Chitinophagaceae</taxon>
        <taxon>Chitinophaga</taxon>
    </lineage>
</organism>
<feature type="signal peptide" evidence="10">
    <location>
        <begin position="1"/>
        <end position="23"/>
    </location>
</feature>
<keyword evidence="4 8" id="KW-0812">Transmembrane</keyword>
<dbReference type="SUPFAM" id="SSF56935">
    <property type="entry name" value="Porins"/>
    <property type="match status" value="1"/>
</dbReference>
<dbReference type="InterPro" id="IPR000531">
    <property type="entry name" value="Beta-barrel_TonB"/>
</dbReference>
<comment type="subcellular location">
    <subcellularLocation>
        <location evidence="1 8">Cell outer membrane</location>
        <topology evidence="1 8">Multi-pass membrane protein</topology>
    </subcellularLocation>
</comment>
<evidence type="ECO:0000256" key="7">
    <source>
        <dbReference type="ARBA" id="ARBA00023237"/>
    </source>
</evidence>
<dbReference type="InterPro" id="IPR023996">
    <property type="entry name" value="TonB-dep_OMP_SusC/RagA"/>
</dbReference>
<evidence type="ECO:0000256" key="9">
    <source>
        <dbReference type="RuleBase" id="RU003357"/>
    </source>
</evidence>
<protein>
    <submittedName>
        <fullName evidence="13">TonB-linked SusC/RagA family outer membrane protein</fullName>
    </submittedName>
</protein>
<keyword evidence="14" id="KW-1185">Reference proteome</keyword>
<evidence type="ECO:0000259" key="11">
    <source>
        <dbReference type="Pfam" id="PF00593"/>
    </source>
</evidence>
<dbReference type="Pfam" id="PF00593">
    <property type="entry name" value="TonB_dep_Rec_b-barrel"/>
    <property type="match status" value="1"/>
</dbReference>
<dbReference type="SUPFAM" id="SSF49464">
    <property type="entry name" value="Carboxypeptidase regulatory domain-like"/>
    <property type="match status" value="1"/>
</dbReference>
<dbReference type="Gene3D" id="2.170.130.10">
    <property type="entry name" value="TonB-dependent receptor, plug domain"/>
    <property type="match status" value="1"/>
</dbReference>
<dbReference type="InterPro" id="IPR039426">
    <property type="entry name" value="TonB-dep_rcpt-like"/>
</dbReference>
<feature type="domain" description="TonB-dependent receptor plug" evidence="12">
    <location>
        <begin position="117"/>
        <end position="225"/>
    </location>
</feature>
<evidence type="ECO:0000256" key="8">
    <source>
        <dbReference type="PROSITE-ProRule" id="PRU01360"/>
    </source>
</evidence>
<dbReference type="OrthoDB" id="9768177at2"/>
<dbReference type="InterPro" id="IPR012910">
    <property type="entry name" value="Plug_dom"/>
</dbReference>
<dbReference type="EMBL" id="PYGK01000016">
    <property type="protein sequence ID" value="PSL24151.1"/>
    <property type="molecule type" value="Genomic_DNA"/>
</dbReference>
<dbReference type="GO" id="GO:0009279">
    <property type="term" value="C:cell outer membrane"/>
    <property type="evidence" value="ECO:0007669"/>
    <property type="project" value="UniProtKB-SubCell"/>
</dbReference>
<dbReference type="NCBIfam" id="TIGR04057">
    <property type="entry name" value="SusC_RagA_signa"/>
    <property type="match status" value="1"/>
</dbReference>
<dbReference type="FunFam" id="2.170.130.10:FF:000008">
    <property type="entry name" value="SusC/RagA family TonB-linked outer membrane protein"/>
    <property type="match status" value="1"/>
</dbReference>
<reference evidence="13 14" key="1">
    <citation type="submission" date="2018-03" db="EMBL/GenBank/DDBJ databases">
        <title>Genomic Encyclopedia of Archaeal and Bacterial Type Strains, Phase II (KMG-II): from individual species to whole genera.</title>
        <authorList>
            <person name="Goeker M."/>
        </authorList>
    </citation>
    <scope>NUCLEOTIDE SEQUENCE [LARGE SCALE GENOMIC DNA]</scope>
    <source>
        <strain evidence="13 14">DSM 18107</strain>
    </source>
</reference>
<evidence type="ECO:0000313" key="14">
    <source>
        <dbReference type="Proteomes" id="UP000240978"/>
    </source>
</evidence>
<dbReference type="Gene3D" id="2.40.170.20">
    <property type="entry name" value="TonB-dependent receptor, beta-barrel domain"/>
    <property type="match status" value="1"/>
</dbReference>
<keyword evidence="7 8" id="KW-0998">Cell outer membrane</keyword>
<dbReference type="Gene3D" id="2.60.40.1120">
    <property type="entry name" value="Carboxypeptidase-like, regulatory domain"/>
    <property type="match status" value="1"/>
</dbReference>
<proteinExistence type="inferred from homology"/>
<evidence type="ECO:0000313" key="13">
    <source>
        <dbReference type="EMBL" id="PSL24151.1"/>
    </source>
</evidence>
<dbReference type="RefSeq" id="WP_106605228.1">
    <property type="nucleotide sequence ID" value="NZ_PYGK01000016.1"/>
</dbReference>
<evidence type="ECO:0000256" key="2">
    <source>
        <dbReference type="ARBA" id="ARBA00022448"/>
    </source>
</evidence>
<evidence type="ECO:0000256" key="4">
    <source>
        <dbReference type="ARBA" id="ARBA00022692"/>
    </source>
</evidence>
<evidence type="ECO:0000256" key="3">
    <source>
        <dbReference type="ARBA" id="ARBA00022452"/>
    </source>
</evidence>
<dbReference type="AlphaFoldDB" id="A0A2P8FQZ8"/>
<dbReference type="InterPro" id="IPR037066">
    <property type="entry name" value="Plug_dom_sf"/>
</dbReference>
<dbReference type="InterPro" id="IPR036942">
    <property type="entry name" value="Beta-barrel_TonB_sf"/>
</dbReference>
<dbReference type="NCBIfam" id="TIGR04056">
    <property type="entry name" value="OMP_RagA_SusC"/>
    <property type="match status" value="1"/>
</dbReference>
<evidence type="ECO:0000256" key="5">
    <source>
        <dbReference type="ARBA" id="ARBA00023077"/>
    </source>
</evidence>
<dbReference type="InterPro" id="IPR008969">
    <property type="entry name" value="CarboxyPept-like_regulatory"/>
</dbReference>
<dbReference type="InterPro" id="IPR023997">
    <property type="entry name" value="TonB-dep_OMP_SusC/RagA_CS"/>
</dbReference>
<dbReference type="Pfam" id="PF13715">
    <property type="entry name" value="CarbopepD_reg_2"/>
    <property type="match status" value="1"/>
</dbReference>
<name>A0A2P8FQZ8_9BACT</name>
<sequence length="994" mass="107159">MKSYLTLWKKLALCLIFSSYAMALYAQHPVTGRVSSGDTSLPGVVVYIKGGGVNTQTDNDGRFSINAPAGATLTFSLMGYASKEVPVNNRSTINVQLESTTQGLGEVVVVGYGTQKRKDLTGSIASLNASAYKDQPVLNASSALQGRVAGVSVANSSGAPGGAVKIRIRGANSINASNDPLYVIDGVALSSISISDINVNDIASMEVLKDASATAIYGSRGANGVIIITTRSGKSGDMHLEYNGFLSSNSPMKKYKLLDAVTYAEQANHIAGSNVFANPSSYAGKGTDWQDMIFHHGTTQNHQLSVSGGTEKSRYYISGYYVNQSGLLVNTNQEKFALRANLDSKLSKRVSIGVGIFAGHSNSHNNGDVGGKGNPVMAALAWAPTEPVYDSGTQYNRFAISPIWSNPYMTIKERKNDNSANSVVLNGRLKYDITDWLSLNINVGLDANVARTAYLNNDWVSPGNPGSGQSSLENYTIQNSNSLTFHKKLNEKHDFTLMGIVEETSNKYNSFSASGSGLTSTSNGYNNLGLNTSQGISSAYTNWALLSYVGRASYTFNDKYLITATYRADGSSKFQSTANKWGYFPSVGLGWRLSEESFIKDLGIFSNLKLRGSWGITGNQSISPYSSLGLLNGIQYSYGGTTLYQGYLLGSPSNPDLKWETTKQTDIGLDVGLLGGRVNIAADYYNKRTKDLLLQVPIASYDGGGTMYKNVGVVNNKGFEFFVEVAAVQTHDFSWTATINASTYRNRVVSLGKDSILYRPVIGGGLINTNIQVVKTGQPLGAFYLIPWQGIYTSDDNTLGYKAGDNHYRDVSGNGSIGYEDRVIAGSALPKFLWGFNNNFHYKQFELNVFVQASHGNKIFNATYAGIAAPTSDVKYPTLAASANYATSKNTGAEWADPASKTNRSYVESTQYLQDGSYVRLKNVSLSYSLLKKTTRFADIRFTLSAQNLFTITKYKGYDPEATSTSATSDADAGIDLGAYPSPRTVTFGVNISL</sequence>
<evidence type="ECO:0000256" key="6">
    <source>
        <dbReference type="ARBA" id="ARBA00023136"/>
    </source>
</evidence>
<dbReference type="Pfam" id="PF07715">
    <property type="entry name" value="Plug"/>
    <property type="match status" value="1"/>
</dbReference>
<comment type="similarity">
    <text evidence="8 9">Belongs to the TonB-dependent receptor family.</text>
</comment>
<keyword evidence="10" id="KW-0732">Signal</keyword>
<dbReference type="PROSITE" id="PS52016">
    <property type="entry name" value="TONB_DEPENDENT_REC_3"/>
    <property type="match status" value="1"/>
</dbReference>
<keyword evidence="2 8" id="KW-0813">Transport</keyword>
<feature type="chain" id="PRO_5015110586" evidence="10">
    <location>
        <begin position="24"/>
        <end position="994"/>
    </location>
</feature>
<evidence type="ECO:0000256" key="10">
    <source>
        <dbReference type="SAM" id="SignalP"/>
    </source>
</evidence>
<dbReference type="Proteomes" id="UP000240978">
    <property type="component" value="Unassembled WGS sequence"/>
</dbReference>
<accession>A0A2P8FQZ8</accession>
<evidence type="ECO:0000256" key="1">
    <source>
        <dbReference type="ARBA" id="ARBA00004571"/>
    </source>
</evidence>
<keyword evidence="5 9" id="KW-0798">TonB box</keyword>
<gene>
    <name evidence="13" type="ORF">CLV42_116137</name>
</gene>
<feature type="domain" description="TonB-dependent receptor-like beta-barrel" evidence="11">
    <location>
        <begin position="371"/>
        <end position="949"/>
    </location>
</feature>
<comment type="caution">
    <text evidence="13">The sequence shown here is derived from an EMBL/GenBank/DDBJ whole genome shotgun (WGS) entry which is preliminary data.</text>
</comment>
<keyword evidence="6 8" id="KW-0472">Membrane</keyword>